<evidence type="ECO:0000313" key="2">
    <source>
        <dbReference type="EMBL" id="MBB6520095.1"/>
    </source>
</evidence>
<dbReference type="EMBL" id="JACHHT010000001">
    <property type="protein sequence ID" value="MBB6520095.1"/>
    <property type="molecule type" value="Genomic_DNA"/>
</dbReference>
<proteinExistence type="predicted"/>
<dbReference type="InterPro" id="IPR007553">
    <property type="entry name" value="2-thiour_desulf"/>
</dbReference>
<feature type="domain" description="DUF1722" evidence="1">
    <location>
        <begin position="191"/>
        <end position="307"/>
    </location>
</feature>
<dbReference type="PIRSF" id="PIRSF037004">
    <property type="entry name" value="UCP037004"/>
    <property type="match status" value="1"/>
</dbReference>
<dbReference type="InterPro" id="IPR013560">
    <property type="entry name" value="DUF1722"/>
</dbReference>
<dbReference type="InParanoid" id="A0A7X0MUJ7"/>
<dbReference type="RefSeq" id="WP_166852267.1">
    <property type="nucleotide sequence ID" value="NZ_JAAONY010000001.1"/>
</dbReference>
<accession>A0A7X0MUJ7</accession>
<gene>
    <name evidence="2" type="ORF">HNR48_000373</name>
</gene>
<evidence type="ECO:0000313" key="3">
    <source>
        <dbReference type="Proteomes" id="UP000528457"/>
    </source>
</evidence>
<dbReference type="Proteomes" id="UP000528457">
    <property type="component" value="Unassembled WGS sequence"/>
</dbReference>
<dbReference type="AlphaFoldDB" id="A0A7X0MUJ7"/>
<comment type="caution">
    <text evidence="2">The sequence shown here is derived from an EMBL/GenBank/DDBJ whole genome shotgun (WGS) entry which is preliminary data.</text>
</comment>
<dbReference type="InterPro" id="IPR017087">
    <property type="entry name" value="UCP037004"/>
</dbReference>
<dbReference type="Pfam" id="PF04463">
    <property type="entry name" value="2-thiour_desulf"/>
    <property type="match status" value="1"/>
</dbReference>
<organism evidence="2 3">
    <name type="scientific">Pseudoteredinibacter isoporae</name>
    <dbReference type="NCBI Taxonomy" id="570281"/>
    <lineage>
        <taxon>Bacteria</taxon>
        <taxon>Pseudomonadati</taxon>
        <taxon>Pseudomonadota</taxon>
        <taxon>Gammaproteobacteria</taxon>
        <taxon>Cellvibrionales</taxon>
        <taxon>Cellvibrionaceae</taxon>
        <taxon>Pseudoteredinibacter</taxon>
    </lineage>
</organism>
<evidence type="ECO:0000259" key="1">
    <source>
        <dbReference type="Pfam" id="PF08349"/>
    </source>
</evidence>
<reference evidence="2 3" key="1">
    <citation type="submission" date="2020-08" db="EMBL/GenBank/DDBJ databases">
        <title>Genomic Encyclopedia of Type Strains, Phase IV (KMG-IV): sequencing the most valuable type-strain genomes for metagenomic binning, comparative biology and taxonomic classification.</title>
        <authorList>
            <person name="Goeker M."/>
        </authorList>
    </citation>
    <scope>NUCLEOTIDE SEQUENCE [LARGE SCALE GENOMIC DNA]</scope>
    <source>
        <strain evidence="2 3">DSM 22368</strain>
    </source>
</reference>
<keyword evidence="3" id="KW-1185">Reference proteome</keyword>
<sequence>MQQKIQIGISACLVGQEVRYNGGHCQSSLCLKTLSEYFEYKTFCPEVAAGFSVPRPTMRLTGDPDKPRLSYSDDHSVDVSARLIAVSQEVMPRMQDIYGYILMKNSPSCGMERIKVYQDNGHPHMKKRDGLFTEQLRKAYPNLPIEEEGRLHDKYLYENFVLRVFCYHEWRSKVLANLSIGEMMKFHSRHKFILQAHNYEQTVALGRFLADLEQGALADAAQEYESRFMTILAKPASKAGHCNVMMHILGFLKKRVDSQSRQDLVSVIKSYRKGEVPLIAPMTLLKHYTPRFGGDYINAQSYFDPYPGELGLRNGL</sequence>
<dbReference type="PANTHER" id="PTHR30087:SF0">
    <property type="entry name" value="INNER MEMBRANE PROTEIN"/>
    <property type="match status" value="1"/>
</dbReference>
<dbReference type="PANTHER" id="PTHR30087">
    <property type="entry name" value="INNER MEMBRANE PROTEIN"/>
    <property type="match status" value="1"/>
</dbReference>
<protein>
    <submittedName>
        <fullName evidence="2">Uncharacterized protein YbgA (DUF1722 family)/uncharacterized protein YbbK (DUF523 family)</fullName>
    </submittedName>
</protein>
<dbReference type="Pfam" id="PF08349">
    <property type="entry name" value="DUF1722"/>
    <property type="match status" value="1"/>
</dbReference>
<name>A0A7X0MUJ7_9GAMM</name>